<comment type="caution">
    <text evidence="1">The sequence shown here is derived from an EMBL/GenBank/DDBJ whole genome shotgun (WGS) entry which is preliminary data.</text>
</comment>
<reference evidence="1 2" key="1">
    <citation type="submission" date="2024-03" db="EMBL/GenBank/DDBJ databases">
        <title>Aquirufa genome sequencing.</title>
        <authorList>
            <person name="Pitt A."/>
            <person name="Hahn M.W."/>
        </authorList>
    </citation>
    <scope>NUCLEOTIDE SEQUENCE [LARGE SCALE GENOMIC DNA]</scope>
    <source>
        <strain evidence="1 2">KTFRIE-69F</strain>
    </source>
</reference>
<dbReference type="EMBL" id="JBBKXY010000001">
    <property type="protein sequence ID" value="MFD3292457.1"/>
    <property type="molecule type" value="Genomic_DNA"/>
</dbReference>
<evidence type="ECO:0000313" key="2">
    <source>
        <dbReference type="Proteomes" id="UP001598112"/>
    </source>
</evidence>
<organism evidence="1 2">
    <name type="scientific">Aquirufa originis</name>
    <dbReference type="NCBI Taxonomy" id="3096514"/>
    <lineage>
        <taxon>Bacteria</taxon>
        <taxon>Pseudomonadati</taxon>
        <taxon>Bacteroidota</taxon>
        <taxon>Cytophagia</taxon>
        <taxon>Cytophagales</taxon>
        <taxon>Flectobacillaceae</taxon>
        <taxon>Aquirufa</taxon>
    </lineage>
</organism>
<gene>
    <name evidence="1" type="ORF">SKC35_02040</name>
</gene>
<protein>
    <recommendedName>
        <fullName evidence="3">SprT-like domain-containing protein</fullName>
    </recommendedName>
</protein>
<sequence length="406" mass="45959">MENKVPFTSSEFRVIHLTPESFFKLLIGLLSLLLLNSCSKEALMEPSEPYQELRQWYAFNKMTSIDEPVLWKYTIPFAMPDSSQAYQIPVMSKAGMKDLIIYSENGIQKGFYKLYTPKDETRINIQVLNLFDEVIRDGVLTKTKRVAKPRKKNELDGSTVKEMNVQLPDVYCIGQRLPMEGTLADIPIIYSEGGGSYNPSIPSFFGGGGGAPSSDSYDINFDPSEALLFSIGNNVTNKCLIQAINGVINSKYDLGGIVKYFKKPPKTIYFTESRNLPSSRFAQTKAINENETLITLNLNILPSCSNELMALVLYHEIIHAYLGTTKKEVWDNDIQHNTMTSAHYLNLLSEILMKRFPTVSKLDAEALRLTGLEFTPYYINLDSRVQDTVDEIFENFKNKIDGTYCK</sequence>
<accession>A0ABW6D608</accession>
<proteinExistence type="predicted"/>
<name>A0ABW6D608_9BACT</name>
<dbReference type="RefSeq" id="WP_377977829.1">
    <property type="nucleotide sequence ID" value="NZ_JBBKXY010000001.1"/>
</dbReference>
<evidence type="ECO:0000313" key="1">
    <source>
        <dbReference type="EMBL" id="MFD3292457.1"/>
    </source>
</evidence>
<keyword evidence="2" id="KW-1185">Reference proteome</keyword>
<evidence type="ECO:0008006" key="3">
    <source>
        <dbReference type="Google" id="ProtNLM"/>
    </source>
</evidence>
<dbReference type="Proteomes" id="UP001598112">
    <property type="component" value="Unassembled WGS sequence"/>
</dbReference>